<dbReference type="Pfam" id="PF05343">
    <property type="entry name" value="Peptidase_M42"/>
    <property type="match status" value="1"/>
</dbReference>
<evidence type="ECO:0008006" key="4">
    <source>
        <dbReference type="Google" id="ProtNLM"/>
    </source>
</evidence>
<dbReference type="GO" id="GO:0046872">
    <property type="term" value="F:metal ion binding"/>
    <property type="evidence" value="ECO:0007669"/>
    <property type="project" value="UniProtKB-KW"/>
</dbReference>
<accession>A0A382QYQ3</accession>
<keyword evidence="2" id="KW-0378">Hydrolase</keyword>
<dbReference type="PANTHER" id="PTHR32481:SF0">
    <property type="entry name" value="AMINOPEPTIDASE YPDE-RELATED"/>
    <property type="match status" value="1"/>
</dbReference>
<protein>
    <recommendedName>
        <fullName evidence="4">M20/M25/M40 family metallo-hydrolase</fullName>
    </recommendedName>
</protein>
<dbReference type="EMBL" id="UINC01117510">
    <property type="protein sequence ID" value="SVC89978.1"/>
    <property type="molecule type" value="Genomic_DNA"/>
</dbReference>
<dbReference type="InterPro" id="IPR051464">
    <property type="entry name" value="Peptidase_M42_aminopept"/>
</dbReference>
<evidence type="ECO:0000256" key="1">
    <source>
        <dbReference type="ARBA" id="ARBA00022723"/>
    </source>
</evidence>
<dbReference type="SUPFAM" id="SSF53187">
    <property type="entry name" value="Zn-dependent exopeptidases"/>
    <property type="match status" value="1"/>
</dbReference>
<gene>
    <name evidence="3" type="ORF">METZ01_LOCUS342832</name>
</gene>
<dbReference type="PANTHER" id="PTHR32481">
    <property type="entry name" value="AMINOPEPTIDASE"/>
    <property type="match status" value="1"/>
</dbReference>
<dbReference type="AlphaFoldDB" id="A0A382QYQ3"/>
<keyword evidence="1" id="KW-0479">Metal-binding</keyword>
<evidence type="ECO:0000313" key="3">
    <source>
        <dbReference type="EMBL" id="SVC89978.1"/>
    </source>
</evidence>
<name>A0A382QYQ3_9ZZZZ</name>
<reference evidence="3" key="1">
    <citation type="submission" date="2018-05" db="EMBL/GenBank/DDBJ databases">
        <authorList>
            <person name="Lanie J.A."/>
            <person name="Ng W.-L."/>
            <person name="Kazmierczak K.M."/>
            <person name="Andrzejewski T.M."/>
            <person name="Davidsen T.M."/>
            <person name="Wayne K.J."/>
            <person name="Tettelin H."/>
            <person name="Glass J.I."/>
            <person name="Rusch D."/>
            <person name="Podicherti R."/>
            <person name="Tsui H.-C.T."/>
            <person name="Winkler M.E."/>
        </authorList>
    </citation>
    <scope>NUCLEOTIDE SEQUENCE</scope>
</reference>
<sequence length="263" mass="27636">MARLGAQPAVAFYESGVASAIEAILSEMPLPFQIDEFGNIIVRIPGKSSEVPPLALVAHMDHPGFEAVAVQGEFLVGDALGGVPPSSFEPGVRLQVVLADGQRLPAETAGRHGAESNRKVLIKLDQPQEVDLPCTVVFDLPDFQLDGDFIRMRAVDDLAGCGSILAVLARLAENGPDGDVYGVFTRAEEVGLVGARLMAEAGTLPSETLVLSAESSRTLPGAEMGSGPVVRVGDAGYTFDAEAESALIRARETLQSRPEGFNV</sequence>
<evidence type="ECO:0000256" key="2">
    <source>
        <dbReference type="ARBA" id="ARBA00022801"/>
    </source>
</evidence>
<dbReference type="GO" id="GO:0016787">
    <property type="term" value="F:hydrolase activity"/>
    <property type="evidence" value="ECO:0007669"/>
    <property type="project" value="UniProtKB-KW"/>
</dbReference>
<organism evidence="3">
    <name type="scientific">marine metagenome</name>
    <dbReference type="NCBI Taxonomy" id="408172"/>
    <lineage>
        <taxon>unclassified sequences</taxon>
        <taxon>metagenomes</taxon>
        <taxon>ecological metagenomes</taxon>
    </lineage>
</organism>
<proteinExistence type="predicted"/>
<dbReference type="Gene3D" id="3.40.630.10">
    <property type="entry name" value="Zn peptidases"/>
    <property type="match status" value="2"/>
</dbReference>
<feature type="non-terminal residue" evidence="3">
    <location>
        <position position="263"/>
    </location>
</feature>
<dbReference type="InterPro" id="IPR008007">
    <property type="entry name" value="Peptidase_M42"/>
</dbReference>